<dbReference type="Gene3D" id="1.25.40.10">
    <property type="entry name" value="Tetratricopeptide repeat domain"/>
    <property type="match status" value="2"/>
</dbReference>
<gene>
    <name evidence="2" type="ORF">EZS27_032100</name>
</gene>
<feature type="transmembrane region" description="Helical" evidence="1">
    <location>
        <begin position="30"/>
        <end position="48"/>
    </location>
</feature>
<dbReference type="InterPro" id="IPR019734">
    <property type="entry name" value="TPR_rpt"/>
</dbReference>
<keyword evidence="1" id="KW-0812">Transmembrane</keyword>
<dbReference type="InterPro" id="IPR011990">
    <property type="entry name" value="TPR-like_helical_dom_sf"/>
</dbReference>
<reference evidence="2" key="1">
    <citation type="submission" date="2019-03" db="EMBL/GenBank/DDBJ databases">
        <title>Single cell metagenomics reveals metabolic interactions within the superorganism composed of flagellate Streblomastix strix and complex community of Bacteroidetes bacteria on its surface.</title>
        <authorList>
            <person name="Treitli S.C."/>
            <person name="Kolisko M."/>
            <person name="Husnik F."/>
            <person name="Keeling P."/>
            <person name="Hampl V."/>
        </authorList>
    </citation>
    <scope>NUCLEOTIDE SEQUENCE</scope>
    <source>
        <strain evidence="2">STM</strain>
    </source>
</reference>
<dbReference type="EMBL" id="SNRY01004401">
    <property type="protein sequence ID" value="KAA6317805.1"/>
    <property type="molecule type" value="Genomic_DNA"/>
</dbReference>
<keyword evidence="1" id="KW-0472">Membrane</keyword>
<organism evidence="2">
    <name type="scientific">termite gut metagenome</name>
    <dbReference type="NCBI Taxonomy" id="433724"/>
    <lineage>
        <taxon>unclassified sequences</taxon>
        <taxon>metagenomes</taxon>
        <taxon>organismal metagenomes</taxon>
    </lineage>
</organism>
<protein>
    <submittedName>
        <fullName evidence="2">Uncharacterized protein</fullName>
    </submittedName>
</protein>
<sequence>MATQKKTNEQLNVEEVVVQSEAFFIKNQKAIIIGVVVLIAIVTGYFAYKHLYAMPREEKAQIALFKGEQYFENGAYDVALNGDSIGYIGFLKVIEQYSGTDVANLAKAYAGICYKQLEDYEKAIEYLSGFSGSDQMIAPSILGAIGNAYAELDQLDNASSFLIRAADKADNNALSPVFLKQAGDIFMKQEKYDDAVKVYTKIKETYFQSRQAMDIDKYIERAKMMKVK</sequence>
<dbReference type="Pfam" id="PF13181">
    <property type="entry name" value="TPR_8"/>
    <property type="match status" value="1"/>
</dbReference>
<dbReference type="AlphaFoldDB" id="A0A5J4Q7U0"/>
<accession>A0A5J4Q7U0</accession>
<name>A0A5J4Q7U0_9ZZZZ</name>
<dbReference type="SUPFAM" id="SSF48452">
    <property type="entry name" value="TPR-like"/>
    <property type="match status" value="1"/>
</dbReference>
<comment type="caution">
    <text evidence="2">The sequence shown here is derived from an EMBL/GenBank/DDBJ whole genome shotgun (WGS) entry which is preliminary data.</text>
</comment>
<evidence type="ECO:0000313" key="2">
    <source>
        <dbReference type="EMBL" id="KAA6317805.1"/>
    </source>
</evidence>
<proteinExistence type="predicted"/>
<keyword evidence="1" id="KW-1133">Transmembrane helix</keyword>
<evidence type="ECO:0000256" key="1">
    <source>
        <dbReference type="SAM" id="Phobius"/>
    </source>
</evidence>